<evidence type="ECO:0000313" key="2">
    <source>
        <dbReference type="Proteomes" id="UP000605846"/>
    </source>
</evidence>
<name>A0A8H7BXG6_9FUNG</name>
<dbReference type="AlphaFoldDB" id="A0A8H7BXG6"/>
<organism evidence="1 2">
    <name type="scientific">Apophysomyces ossiformis</name>
    <dbReference type="NCBI Taxonomy" id="679940"/>
    <lineage>
        <taxon>Eukaryota</taxon>
        <taxon>Fungi</taxon>
        <taxon>Fungi incertae sedis</taxon>
        <taxon>Mucoromycota</taxon>
        <taxon>Mucoromycotina</taxon>
        <taxon>Mucoromycetes</taxon>
        <taxon>Mucorales</taxon>
        <taxon>Mucorineae</taxon>
        <taxon>Mucoraceae</taxon>
        <taxon>Apophysomyces</taxon>
    </lineage>
</organism>
<protein>
    <submittedName>
        <fullName evidence="1">Uncharacterized protein</fullName>
    </submittedName>
</protein>
<gene>
    <name evidence="1" type="ORF">EC973_003020</name>
</gene>
<reference evidence="1" key="1">
    <citation type="submission" date="2020-01" db="EMBL/GenBank/DDBJ databases">
        <title>Genome Sequencing of Three Apophysomyces-Like Fungal Strains Confirms a Novel Fungal Genus in the Mucoromycota with divergent Burkholderia-like Endosymbiotic Bacteria.</title>
        <authorList>
            <person name="Stajich J.E."/>
            <person name="Macias A.M."/>
            <person name="Carter-House D."/>
            <person name="Lovett B."/>
            <person name="Kasson L.R."/>
            <person name="Berry K."/>
            <person name="Grigoriev I."/>
            <person name="Chang Y."/>
            <person name="Spatafora J."/>
            <person name="Kasson M.T."/>
        </authorList>
    </citation>
    <scope>NUCLEOTIDE SEQUENCE</scope>
    <source>
        <strain evidence="1">NRRL A-21654</strain>
    </source>
</reference>
<dbReference type="EMBL" id="JABAYA010000019">
    <property type="protein sequence ID" value="KAF7730074.1"/>
    <property type="molecule type" value="Genomic_DNA"/>
</dbReference>
<sequence length="175" mass="19827">MDRKKIGTWTDMIFTMHFAELGTFEDGRKNDINSKKSLEEIGVKCPKTLKDMFLQLAKRSPNNLRKLSTHAFVTAGLFFNLLMLDCPAGYVCRISTLPAWLQYPVSEAEFAKGIIPIIQSVWHAKRSMEATLEIVEMDNAIQALSFIPQKEFLPPVFSLSNNNGNKKRKADNANM</sequence>
<keyword evidence="2" id="KW-1185">Reference proteome</keyword>
<dbReference type="OrthoDB" id="2289433at2759"/>
<evidence type="ECO:0000313" key="1">
    <source>
        <dbReference type="EMBL" id="KAF7730074.1"/>
    </source>
</evidence>
<accession>A0A8H7BXG6</accession>
<dbReference type="Proteomes" id="UP000605846">
    <property type="component" value="Unassembled WGS sequence"/>
</dbReference>
<comment type="caution">
    <text evidence="1">The sequence shown here is derived from an EMBL/GenBank/DDBJ whole genome shotgun (WGS) entry which is preliminary data.</text>
</comment>
<proteinExistence type="predicted"/>